<dbReference type="InterPro" id="IPR009097">
    <property type="entry name" value="Cyclic_Pdiesterase"/>
</dbReference>
<evidence type="ECO:0000313" key="2">
    <source>
        <dbReference type="Proteomes" id="UP000019132"/>
    </source>
</evidence>
<reference evidence="1" key="3">
    <citation type="submission" date="2015-02" db="UniProtKB">
        <authorList>
            <consortium name="EnsemblProtists"/>
        </authorList>
    </citation>
    <scope>IDENTIFICATION</scope>
    <source>
        <strain evidence="1">DAOM BR144</strain>
    </source>
</reference>
<dbReference type="Pfam" id="PF07823">
    <property type="entry name" value="CPDase"/>
    <property type="match status" value="1"/>
</dbReference>
<dbReference type="STRING" id="431595.K3WU85"/>
<proteinExistence type="predicted"/>
<dbReference type="AlphaFoldDB" id="K3WU85"/>
<dbReference type="GO" id="GO:0004113">
    <property type="term" value="F:2',3'-cyclic-nucleotide 3'-phosphodiesterase activity"/>
    <property type="evidence" value="ECO:0007669"/>
    <property type="project" value="TreeGrafter"/>
</dbReference>
<sequence>MAQVVEEAKANDAIYATAEFIGYSLWVVPRADAGRELADAISECAARLQTPPFLPHMTLLGGIVGIQEEDAVAKTAQVADAIHALSAKVCAVTSKELLYFQCVFALLELTNELSSAHLAAKQTFGRFQDTEFMPHISLVYGDLTREQKQQLIAELGPRFDGMRVQLDHLQLWNTSGPVANWQLVREFQL</sequence>
<organism evidence="1 2">
    <name type="scientific">Globisporangium ultimum (strain ATCC 200006 / CBS 805.95 / DAOM BR144)</name>
    <name type="common">Pythium ultimum</name>
    <dbReference type="NCBI Taxonomy" id="431595"/>
    <lineage>
        <taxon>Eukaryota</taxon>
        <taxon>Sar</taxon>
        <taxon>Stramenopiles</taxon>
        <taxon>Oomycota</taxon>
        <taxon>Peronosporomycetes</taxon>
        <taxon>Pythiales</taxon>
        <taxon>Pythiaceae</taxon>
        <taxon>Globisporangium</taxon>
    </lineage>
</organism>
<evidence type="ECO:0008006" key="3">
    <source>
        <dbReference type="Google" id="ProtNLM"/>
    </source>
</evidence>
<dbReference type="SUPFAM" id="SSF55144">
    <property type="entry name" value="LigT-like"/>
    <property type="match status" value="1"/>
</dbReference>
<reference evidence="2" key="2">
    <citation type="submission" date="2010-04" db="EMBL/GenBank/DDBJ databases">
        <authorList>
            <person name="Buell R."/>
            <person name="Hamilton J."/>
            <person name="Hostetler J."/>
        </authorList>
    </citation>
    <scope>NUCLEOTIDE SEQUENCE [LARGE SCALE GENOMIC DNA]</scope>
    <source>
        <strain evidence="2">DAOM:BR144</strain>
    </source>
</reference>
<dbReference type="PANTHER" id="PTHR28141">
    <property type="entry name" value="2',3'-CYCLIC-NUCLEOTIDE 3'-PHOSPHODIESTERASE"/>
    <property type="match status" value="1"/>
</dbReference>
<reference evidence="2" key="1">
    <citation type="journal article" date="2010" name="Genome Biol.">
        <title>Genome sequence of the necrotrophic plant pathogen Pythium ultimum reveals original pathogenicity mechanisms and effector repertoire.</title>
        <authorList>
            <person name="Levesque C.A."/>
            <person name="Brouwer H."/>
            <person name="Cano L."/>
            <person name="Hamilton J.P."/>
            <person name="Holt C."/>
            <person name="Huitema E."/>
            <person name="Raffaele S."/>
            <person name="Robideau G.P."/>
            <person name="Thines M."/>
            <person name="Win J."/>
            <person name="Zerillo M.M."/>
            <person name="Beakes G.W."/>
            <person name="Boore J.L."/>
            <person name="Busam D."/>
            <person name="Dumas B."/>
            <person name="Ferriera S."/>
            <person name="Fuerstenberg S.I."/>
            <person name="Gachon C.M."/>
            <person name="Gaulin E."/>
            <person name="Govers F."/>
            <person name="Grenville-Briggs L."/>
            <person name="Horner N."/>
            <person name="Hostetler J."/>
            <person name="Jiang R.H."/>
            <person name="Johnson J."/>
            <person name="Krajaejun T."/>
            <person name="Lin H."/>
            <person name="Meijer H.J."/>
            <person name="Moore B."/>
            <person name="Morris P."/>
            <person name="Phuntmart V."/>
            <person name="Puiu D."/>
            <person name="Shetty J."/>
            <person name="Stajich J.E."/>
            <person name="Tripathy S."/>
            <person name="Wawra S."/>
            <person name="van West P."/>
            <person name="Whitty B.R."/>
            <person name="Coutinho P.M."/>
            <person name="Henrissat B."/>
            <person name="Martin F."/>
            <person name="Thomas P.D."/>
            <person name="Tyler B.M."/>
            <person name="De Vries R.P."/>
            <person name="Kamoun S."/>
            <person name="Yandell M."/>
            <person name="Tisserat N."/>
            <person name="Buell C.R."/>
        </authorList>
    </citation>
    <scope>NUCLEOTIDE SEQUENCE</scope>
    <source>
        <strain evidence="2">DAOM:BR144</strain>
    </source>
</reference>
<dbReference type="OMA" id="AVYSVWA"/>
<dbReference type="VEuPathDB" id="FungiDB:PYU1_G008516"/>
<dbReference type="Gene3D" id="3.90.1140.10">
    <property type="entry name" value="Cyclic phosphodiesterase"/>
    <property type="match status" value="1"/>
</dbReference>
<accession>K3WU85</accession>
<dbReference type="PANTHER" id="PTHR28141:SF1">
    <property type="entry name" value="2',3'-CYCLIC-NUCLEOTIDE 3'-PHOSPHODIESTERASE"/>
    <property type="match status" value="1"/>
</dbReference>
<dbReference type="HOGENOM" id="CLU_081919_1_1_1"/>
<dbReference type="EnsemblProtists" id="PYU1_T008532">
    <property type="protein sequence ID" value="PYU1_T008532"/>
    <property type="gene ID" value="PYU1_G008516"/>
</dbReference>
<protein>
    <recommendedName>
        <fullName evidence="3">Cyclic phosphodiesterase</fullName>
    </recommendedName>
</protein>
<dbReference type="Proteomes" id="UP000019132">
    <property type="component" value="Unassembled WGS sequence"/>
</dbReference>
<dbReference type="EMBL" id="GL376613">
    <property type="status" value="NOT_ANNOTATED_CDS"/>
    <property type="molecule type" value="Genomic_DNA"/>
</dbReference>
<dbReference type="GO" id="GO:0009187">
    <property type="term" value="P:cyclic nucleotide metabolic process"/>
    <property type="evidence" value="ECO:0007669"/>
    <property type="project" value="TreeGrafter"/>
</dbReference>
<dbReference type="InterPro" id="IPR012386">
    <property type="entry name" value="Cyclic-nucl_3Pdiesterase"/>
</dbReference>
<evidence type="ECO:0000313" key="1">
    <source>
        <dbReference type="EnsemblProtists" id="PYU1_T008532"/>
    </source>
</evidence>
<keyword evidence="2" id="KW-1185">Reference proteome</keyword>
<name>K3WU85_GLOUD</name>
<dbReference type="InParanoid" id="K3WU85"/>
<dbReference type="eggNOG" id="ENOG502REVW">
    <property type="taxonomic scope" value="Eukaryota"/>
</dbReference>